<evidence type="ECO:0000256" key="2">
    <source>
        <dbReference type="SAM" id="Coils"/>
    </source>
</evidence>
<dbReference type="GO" id="GO:0003676">
    <property type="term" value="F:nucleic acid binding"/>
    <property type="evidence" value="ECO:0007669"/>
    <property type="project" value="InterPro"/>
</dbReference>
<feature type="coiled-coil region" evidence="2">
    <location>
        <begin position="9"/>
        <end position="67"/>
    </location>
</feature>
<keyword evidence="1" id="KW-0863">Zinc-finger</keyword>
<evidence type="ECO:0000256" key="3">
    <source>
        <dbReference type="SAM" id="MobiDB-lite"/>
    </source>
</evidence>
<keyword evidence="1" id="KW-0479">Metal-binding</keyword>
<evidence type="ECO:0000313" key="5">
    <source>
        <dbReference type="EnsemblMetazoa" id="CJA37172.1"/>
    </source>
</evidence>
<evidence type="ECO:0000259" key="4">
    <source>
        <dbReference type="PROSITE" id="PS50158"/>
    </source>
</evidence>
<accession>A0A8R1EL09</accession>
<keyword evidence="1" id="KW-0862">Zinc</keyword>
<proteinExistence type="predicted"/>
<dbReference type="InterPro" id="IPR001878">
    <property type="entry name" value="Znf_CCHC"/>
</dbReference>
<organism evidence="5 6">
    <name type="scientific">Caenorhabditis japonica</name>
    <dbReference type="NCBI Taxonomy" id="281687"/>
    <lineage>
        <taxon>Eukaryota</taxon>
        <taxon>Metazoa</taxon>
        <taxon>Ecdysozoa</taxon>
        <taxon>Nematoda</taxon>
        <taxon>Chromadorea</taxon>
        <taxon>Rhabditida</taxon>
        <taxon>Rhabditina</taxon>
        <taxon>Rhabditomorpha</taxon>
        <taxon>Rhabditoidea</taxon>
        <taxon>Rhabditidae</taxon>
        <taxon>Peloderinae</taxon>
        <taxon>Caenorhabditis</taxon>
    </lineage>
</organism>
<reference evidence="5" key="2">
    <citation type="submission" date="2022-06" db="UniProtKB">
        <authorList>
            <consortium name="EnsemblMetazoa"/>
        </authorList>
    </citation>
    <scope>IDENTIFICATION</scope>
    <source>
        <strain evidence="5">DF5081</strain>
    </source>
</reference>
<dbReference type="Proteomes" id="UP000005237">
    <property type="component" value="Unassembled WGS sequence"/>
</dbReference>
<dbReference type="GO" id="GO:0008270">
    <property type="term" value="F:zinc ion binding"/>
    <property type="evidence" value="ECO:0007669"/>
    <property type="project" value="UniProtKB-KW"/>
</dbReference>
<dbReference type="SMART" id="SM00343">
    <property type="entry name" value="ZnF_C2HC"/>
    <property type="match status" value="1"/>
</dbReference>
<keyword evidence="2" id="KW-0175">Coiled coil</keyword>
<dbReference type="PROSITE" id="PS50158">
    <property type="entry name" value="ZF_CCHC"/>
    <property type="match status" value="1"/>
</dbReference>
<protein>
    <submittedName>
        <fullName evidence="5">CCHC-type domain-containing protein</fullName>
    </submittedName>
</protein>
<reference evidence="6" key="1">
    <citation type="submission" date="2010-08" db="EMBL/GenBank/DDBJ databases">
        <authorList>
            <consortium name="Caenorhabditis japonica Sequencing Consortium"/>
            <person name="Wilson R.K."/>
        </authorList>
    </citation>
    <scope>NUCLEOTIDE SEQUENCE [LARGE SCALE GENOMIC DNA]</scope>
    <source>
        <strain evidence="6">DF5081</strain>
    </source>
</reference>
<feature type="compositionally biased region" description="Basic and acidic residues" evidence="3">
    <location>
        <begin position="752"/>
        <end position="764"/>
    </location>
</feature>
<feature type="region of interest" description="Disordered" evidence="3">
    <location>
        <begin position="736"/>
        <end position="772"/>
    </location>
</feature>
<evidence type="ECO:0000256" key="1">
    <source>
        <dbReference type="PROSITE-ProRule" id="PRU00047"/>
    </source>
</evidence>
<dbReference type="CDD" id="cd00303">
    <property type="entry name" value="retropepsin_like"/>
    <property type="match status" value="1"/>
</dbReference>
<dbReference type="AlphaFoldDB" id="A0A8R1EL09"/>
<keyword evidence="6" id="KW-1185">Reference proteome</keyword>
<feature type="domain" description="CCHC-type" evidence="4">
    <location>
        <begin position="401"/>
        <end position="415"/>
    </location>
</feature>
<name>A0A8R1EL09_CAEJA</name>
<dbReference type="EnsemblMetazoa" id="CJA37172.1">
    <property type="protein sequence ID" value="CJA37172.1"/>
    <property type="gene ID" value="WBGene00213019"/>
</dbReference>
<evidence type="ECO:0000313" key="6">
    <source>
        <dbReference type="Proteomes" id="UP000005237"/>
    </source>
</evidence>
<sequence>MMMNGIGTVKDIEDILDECSKNRQNLIETKELLQMTMSEENKLSGRLLELRAQNTELRRKIDIKDKEMESMKRCLEQVDMKLNAERLKKESEDRKVVAYEENCYQDTDDCPPHRLSQNGSRGIRSLRDEQIDRIENPRGENQDTDQALQEVFNREGTQDSGRYRERSSPFQSELSLLSQLYLEQNLPEPPKYTAEKDSVSIGAFEKTFAMKFGRLSAEQQVTLLETKYLSGKALKAFRGLREAEKQSVGSILRALANRLRISVEDETRRAKTRWETLRIAESQSVEDYCLLLDEVARIAYRRLPPEELSSLKTAKLLGAIAGNEALRCMIDAKLLEYPEKEHYDICRLLAIRNEMSLKDFRDKREVRNERDGKMVTLDREVRNFSNVLPNRQIFPKVALQCFRCGVYGHTSRVCPAMAEAPVQRNALKEPSLKVESIDIKGLDVQQGKRVKKDVVRGSKMIEKGKIGAADVDLVIDSGACISLMSTKTWRWICKINGVEWEKKVKKEKTDLRTVFTATNGPIKLIEKVSVETSMRTRTRKLTFYVAAVDRETIILGTGGFKAMGIQLKIDEPSRDVRIVDEVKLDKHGQKIVEIVVEGIIHKERRLCLITPMSRCVTARACQVNSEGKARIKIANHMSESIFLRKGQKIATGELNGFEILNKKPELLKKLNSWFRDIDDTKTYKPTVCEVRQEVQVVGSHSNGPLEKDGEDAAGNVHSDADSRFGLAHGRKNGRKVVKKNVSTGQKEHKRRSKEELNGTRREQHVQPANRTFMRPRSCLVRNTFGEKYTNQPVDTLLVMAPGVSENAVPLAFTEKLILKRSQSAEEMLLKQLKKKRYSRMIMIIPFATDDGYVDQWSRLINVVPGSTKILLIPAPTSINDFSLAGAFISLVASVKRSRGELDVISPGDRVIAHKNQRLVDLGDQMNSFDYWHVVNNVIRGRNLVWQPLKVIVVDRGQTRRRSEPRQRRQYPHREK</sequence>